<gene>
    <name evidence="2" type="ORF">ElyMa_005405200</name>
</gene>
<dbReference type="PANTHER" id="PTHR23227:SF67">
    <property type="entry name" value="CRANIOFACIAL DEVELOPMENT PROTEIN 2-LIKE"/>
    <property type="match status" value="1"/>
</dbReference>
<proteinExistence type="predicted"/>
<evidence type="ECO:0000313" key="3">
    <source>
        <dbReference type="Proteomes" id="UP000762676"/>
    </source>
</evidence>
<feature type="domain" description="Endonuclease/exonuclease/phosphatase" evidence="1">
    <location>
        <begin position="88"/>
        <end position="182"/>
    </location>
</feature>
<dbReference type="EMBL" id="BMAT01010767">
    <property type="protein sequence ID" value="GFR60328.1"/>
    <property type="molecule type" value="Genomic_DNA"/>
</dbReference>
<protein>
    <submittedName>
        <fullName evidence="2">Craniofacial development protein 2-like</fullName>
    </submittedName>
</protein>
<dbReference type="PANTHER" id="PTHR23227">
    <property type="entry name" value="BUCENTAUR RELATED"/>
    <property type="match status" value="1"/>
</dbReference>
<dbReference type="SUPFAM" id="SSF56219">
    <property type="entry name" value="DNase I-like"/>
    <property type="match status" value="1"/>
</dbReference>
<dbReference type="InterPro" id="IPR027124">
    <property type="entry name" value="Swc5/CFDP1/2"/>
</dbReference>
<dbReference type="CDD" id="cd09076">
    <property type="entry name" value="L1-EN"/>
    <property type="match status" value="1"/>
</dbReference>
<dbReference type="Proteomes" id="UP000762676">
    <property type="component" value="Unassembled WGS sequence"/>
</dbReference>
<name>A0AAV4EH60_9GAST</name>
<reference evidence="2 3" key="1">
    <citation type="journal article" date="2021" name="Elife">
        <title>Chloroplast acquisition without the gene transfer in kleptoplastic sea slugs, Plakobranchus ocellatus.</title>
        <authorList>
            <person name="Maeda T."/>
            <person name="Takahashi S."/>
            <person name="Yoshida T."/>
            <person name="Shimamura S."/>
            <person name="Takaki Y."/>
            <person name="Nagai Y."/>
            <person name="Toyoda A."/>
            <person name="Suzuki Y."/>
            <person name="Arimoto A."/>
            <person name="Ishii H."/>
            <person name="Satoh N."/>
            <person name="Nishiyama T."/>
            <person name="Hasebe M."/>
            <person name="Maruyama T."/>
            <person name="Minagawa J."/>
            <person name="Obokata J."/>
            <person name="Shigenobu S."/>
        </authorList>
    </citation>
    <scope>NUCLEOTIDE SEQUENCE [LARGE SCALE GENOMIC DNA]</scope>
</reference>
<evidence type="ECO:0000313" key="2">
    <source>
        <dbReference type="EMBL" id="GFR60328.1"/>
    </source>
</evidence>
<accession>A0AAV4EH60</accession>
<dbReference type="GO" id="GO:0003824">
    <property type="term" value="F:catalytic activity"/>
    <property type="evidence" value="ECO:0007669"/>
    <property type="project" value="InterPro"/>
</dbReference>
<dbReference type="Pfam" id="PF14529">
    <property type="entry name" value="Exo_endo_phos_2"/>
    <property type="match status" value="1"/>
</dbReference>
<organism evidence="2 3">
    <name type="scientific">Elysia marginata</name>
    <dbReference type="NCBI Taxonomy" id="1093978"/>
    <lineage>
        <taxon>Eukaryota</taxon>
        <taxon>Metazoa</taxon>
        <taxon>Spiralia</taxon>
        <taxon>Lophotrochozoa</taxon>
        <taxon>Mollusca</taxon>
        <taxon>Gastropoda</taxon>
        <taxon>Heterobranchia</taxon>
        <taxon>Euthyneura</taxon>
        <taxon>Panpulmonata</taxon>
        <taxon>Sacoglossa</taxon>
        <taxon>Placobranchoidea</taxon>
        <taxon>Plakobranchidae</taxon>
        <taxon>Elysia</taxon>
    </lineage>
</organism>
<keyword evidence="3" id="KW-1185">Reference proteome</keyword>
<dbReference type="InterPro" id="IPR036691">
    <property type="entry name" value="Endo/exonu/phosph_ase_sf"/>
</dbReference>
<evidence type="ECO:0000259" key="1">
    <source>
        <dbReference type="Pfam" id="PF14529"/>
    </source>
</evidence>
<dbReference type="Gene3D" id="3.60.10.10">
    <property type="entry name" value="Endonuclease/exonuclease/phosphatase"/>
    <property type="match status" value="1"/>
</dbReference>
<comment type="caution">
    <text evidence="2">The sequence shown here is derived from an EMBL/GenBank/DDBJ whole genome shotgun (WGS) entry which is preliminary data.</text>
</comment>
<dbReference type="AlphaFoldDB" id="A0AAV4EH60"/>
<sequence>MLQKGKLDNIKQEIDRMKISILGVSEVRWKGAGNIVSEKIQFIFSGGSDHERGVGVILDQKVSKALNRYWQISDWVLLVKIAGKPMDINIIQVYAPTSASSNEDLEKFYEELEQAKSNCKNDEPTFIMGDFNAKVGERGEEKSVGQHGLGIRNERGEHLVEWCERNDLLIANTCFKQPPRRKWTWKKPGDDTKKPDRLYFGERSFHKCSFISKKLSWSRLLLRPCSCHSGGSGTAEIEKDKDTTWEHQIEYWPTQI</sequence>
<dbReference type="InterPro" id="IPR005135">
    <property type="entry name" value="Endo/exonuclease/phosphatase"/>
</dbReference>